<feature type="compositionally biased region" description="Polar residues" evidence="1">
    <location>
        <begin position="293"/>
        <end position="307"/>
    </location>
</feature>
<feature type="compositionally biased region" description="Polar residues" evidence="1">
    <location>
        <begin position="263"/>
        <end position="274"/>
    </location>
</feature>
<proteinExistence type="predicted"/>
<feature type="compositionally biased region" description="Basic and acidic residues" evidence="1">
    <location>
        <begin position="193"/>
        <end position="206"/>
    </location>
</feature>
<reference evidence="4" key="2">
    <citation type="submission" date="2020-05" db="UniProtKB">
        <authorList>
            <consortium name="EnsemblMetazoa"/>
        </authorList>
    </citation>
    <scope>IDENTIFICATION</scope>
    <source>
        <strain evidence="4">WRAIR2</strain>
    </source>
</reference>
<reference evidence="5" key="1">
    <citation type="submission" date="2013-03" db="EMBL/GenBank/DDBJ databases">
        <title>The Genome Sequence of Anopheles dirus WRAIR2.</title>
        <authorList>
            <consortium name="The Broad Institute Genomics Platform"/>
            <person name="Neafsey D.E."/>
            <person name="Walton C."/>
            <person name="Walker B."/>
            <person name="Young S.K."/>
            <person name="Zeng Q."/>
            <person name="Gargeya S."/>
            <person name="Fitzgerald M."/>
            <person name="Haas B."/>
            <person name="Abouelleil A."/>
            <person name="Allen A.W."/>
            <person name="Alvarado L."/>
            <person name="Arachchi H.M."/>
            <person name="Berlin A.M."/>
            <person name="Chapman S.B."/>
            <person name="Gainer-Dewar J."/>
            <person name="Goldberg J."/>
            <person name="Griggs A."/>
            <person name="Gujja S."/>
            <person name="Hansen M."/>
            <person name="Howarth C."/>
            <person name="Imamovic A."/>
            <person name="Ireland A."/>
            <person name="Larimer J."/>
            <person name="McCowan C."/>
            <person name="Murphy C."/>
            <person name="Pearson M."/>
            <person name="Poon T.W."/>
            <person name="Priest M."/>
            <person name="Roberts A."/>
            <person name="Saif S."/>
            <person name="Shea T."/>
            <person name="Sisk P."/>
            <person name="Sykes S."/>
            <person name="Wortman J."/>
            <person name="Nusbaum C."/>
            <person name="Birren B."/>
        </authorList>
    </citation>
    <scope>NUCLEOTIDE SEQUENCE [LARGE SCALE GENOMIC DNA]</scope>
    <source>
        <strain evidence="5">WRAIR2</strain>
    </source>
</reference>
<keyword evidence="3" id="KW-0732">Signal</keyword>
<feature type="region of interest" description="Disordered" evidence="1">
    <location>
        <begin position="263"/>
        <end position="315"/>
    </location>
</feature>
<accession>A0A182NJK1</accession>
<keyword evidence="5" id="KW-1185">Reference proteome</keyword>
<feature type="region of interest" description="Disordered" evidence="1">
    <location>
        <begin position="171"/>
        <end position="209"/>
    </location>
</feature>
<evidence type="ECO:0000256" key="3">
    <source>
        <dbReference type="SAM" id="SignalP"/>
    </source>
</evidence>
<keyword evidence="2" id="KW-0472">Membrane</keyword>
<protein>
    <recommendedName>
        <fullName evidence="6">DOMON domain-containing protein</fullName>
    </recommendedName>
</protein>
<organism evidence="4 5">
    <name type="scientific">Anopheles dirus</name>
    <dbReference type="NCBI Taxonomy" id="7168"/>
    <lineage>
        <taxon>Eukaryota</taxon>
        <taxon>Metazoa</taxon>
        <taxon>Ecdysozoa</taxon>
        <taxon>Arthropoda</taxon>
        <taxon>Hexapoda</taxon>
        <taxon>Insecta</taxon>
        <taxon>Pterygota</taxon>
        <taxon>Neoptera</taxon>
        <taxon>Endopterygota</taxon>
        <taxon>Diptera</taxon>
        <taxon>Nematocera</taxon>
        <taxon>Culicoidea</taxon>
        <taxon>Culicidae</taxon>
        <taxon>Anophelinae</taxon>
        <taxon>Anopheles</taxon>
    </lineage>
</organism>
<dbReference type="Proteomes" id="UP000075884">
    <property type="component" value="Unassembled WGS sequence"/>
</dbReference>
<keyword evidence="2" id="KW-1133">Transmembrane helix</keyword>
<keyword evidence="2" id="KW-0812">Transmembrane</keyword>
<name>A0A182NJK1_9DIPT</name>
<feature type="compositionally biased region" description="Low complexity" evidence="1">
    <location>
        <begin position="179"/>
        <end position="192"/>
    </location>
</feature>
<evidence type="ECO:0008006" key="6">
    <source>
        <dbReference type="Google" id="ProtNLM"/>
    </source>
</evidence>
<dbReference type="EnsemblMetazoa" id="ADIR007825-RA">
    <property type="protein sequence ID" value="ADIR007825-PA"/>
    <property type="gene ID" value="ADIR007825"/>
</dbReference>
<dbReference type="STRING" id="7168.A0A182NJK1"/>
<evidence type="ECO:0000256" key="1">
    <source>
        <dbReference type="SAM" id="MobiDB-lite"/>
    </source>
</evidence>
<sequence length="315" mass="33438">MLGGILALVLVVVVGVLAQVNNGDPPPLPSSVEGCNATASFHGSHEGYAYEIAPSDGSVSLALQHHSDRTGAMDHLLTIAARDGWHGEQLEKNFYRLSDDSATSQRHIDVRKSSIRQEEASDDSSSWFASVYRISYMWYSCLGTLLTVIFGILISLVTDEEGSGCLPCWSRSSTDSELPTSTTDSSTVVPSKDSLHHPGIGDEKSKPKLSIGSMAPLAMMMRTSVTLSPSGGRASRLAKSKDSLANEASIGSSVASIYSLGQQTTTSELEGSTCSEDEGHQSRKPAPEAATARSVTTGASSPTTYGSMQVERERF</sequence>
<dbReference type="AlphaFoldDB" id="A0A182NJK1"/>
<evidence type="ECO:0000313" key="5">
    <source>
        <dbReference type="Proteomes" id="UP000075884"/>
    </source>
</evidence>
<evidence type="ECO:0000256" key="2">
    <source>
        <dbReference type="SAM" id="Phobius"/>
    </source>
</evidence>
<feature type="signal peptide" evidence="3">
    <location>
        <begin position="1"/>
        <end position="18"/>
    </location>
</feature>
<feature type="chain" id="PRO_5008129955" description="DOMON domain-containing protein" evidence="3">
    <location>
        <begin position="19"/>
        <end position="315"/>
    </location>
</feature>
<feature type="transmembrane region" description="Helical" evidence="2">
    <location>
        <begin position="136"/>
        <end position="157"/>
    </location>
</feature>
<evidence type="ECO:0000313" key="4">
    <source>
        <dbReference type="EnsemblMetazoa" id="ADIR007825-PA"/>
    </source>
</evidence>
<dbReference type="VEuPathDB" id="VectorBase:ADIR007825"/>